<evidence type="ECO:0000313" key="8">
    <source>
        <dbReference type="Proteomes" id="UP000438476"/>
    </source>
</evidence>
<gene>
    <name evidence="7" type="ORF">GRI91_10275</name>
</gene>
<dbReference type="AlphaFoldDB" id="A0A6I4T7S1"/>
<dbReference type="EMBL" id="WTYT01000004">
    <property type="protein sequence ID" value="MXO66141.1"/>
    <property type="molecule type" value="Genomic_DNA"/>
</dbReference>
<dbReference type="GO" id="GO:0033013">
    <property type="term" value="P:tetrapyrrole metabolic process"/>
    <property type="evidence" value="ECO:0007669"/>
    <property type="project" value="UniProtKB-ARBA"/>
</dbReference>
<dbReference type="PIRSF" id="PIRSF005859">
    <property type="entry name" value="PBR"/>
    <property type="match status" value="1"/>
</dbReference>
<dbReference type="GO" id="GO:0016020">
    <property type="term" value="C:membrane"/>
    <property type="evidence" value="ECO:0007669"/>
    <property type="project" value="UniProtKB-SubCell"/>
</dbReference>
<evidence type="ECO:0000256" key="4">
    <source>
        <dbReference type="ARBA" id="ARBA00022989"/>
    </source>
</evidence>
<feature type="transmembrane region" description="Helical" evidence="6">
    <location>
        <begin position="89"/>
        <end position="110"/>
    </location>
</feature>
<accession>A0A6I4T7S1</accession>
<name>A0A6I4T7S1_9SPHN</name>
<evidence type="ECO:0000256" key="2">
    <source>
        <dbReference type="ARBA" id="ARBA00007524"/>
    </source>
</evidence>
<evidence type="ECO:0000256" key="1">
    <source>
        <dbReference type="ARBA" id="ARBA00004141"/>
    </source>
</evidence>
<dbReference type="Gene3D" id="1.20.1260.100">
    <property type="entry name" value="TspO/MBR protein"/>
    <property type="match status" value="1"/>
</dbReference>
<sequence>MNRLASPKQLRASFFRWLLFLVPAVVLLGFLSGQASGSAADNPWFSELQKPDLFPPPATFGIVWSILYIMMGVSFAFICSAWGARLRGWAIAAFLVQLALNLAWSPLFFAAHQITYAQYLLFAIDVMVLVTLILFWKIRVAAGILLVPYLAWVLFATVLNWQFMQLNPHADGKQISNNVERVEL</sequence>
<feature type="transmembrane region" description="Helical" evidence="6">
    <location>
        <begin position="143"/>
        <end position="163"/>
    </location>
</feature>
<reference evidence="7 8" key="1">
    <citation type="submission" date="2019-12" db="EMBL/GenBank/DDBJ databases">
        <title>Genomic-based taxomic classification of the family Erythrobacteraceae.</title>
        <authorList>
            <person name="Xu L."/>
        </authorList>
    </citation>
    <scope>NUCLEOTIDE SEQUENCE [LARGE SCALE GENOMIC DNA]</scope>
    <source>
        <strain evidence="7 8">LMG 29518</strain>
    </source>
</reference>
<dbReference type="Proteomes" id="UP000438476">
    <property type="component" value="Unassembled WGS sequence"/>
</dbReference>
<dbReference type="RefSeq" id="WP_160736580.1">
    <property type="nucleotide sequence ID" value="NZ_WTYT01000004.1"/>
</dbReference>
<protein>
    <submittedName>
        <fullName evidence="7">Tryptophan-rich sensory protein</fullName>
    </submittedName>
</protein>
<dbReference type="PANTHER" id="PTHR10057:SF0">
    <property type="entry name" value="TRANSLOCATOR PROTEIN"/>
    <property type="match status" value="1"/>
</dbReference>
<dbReference type="CDD" id="cd15904">
    <property type="entry name" value="TSPO_MBR"/>
    <property type="match status" value="1"/>
</dbReference>
<evidence type="ECO:0000256" key="6">
    <source>
        <dbReference type="SAM" id="Phobius"/>
    </source>
</evidence>
<dbReference type="InterPro" id="IPR038330">
    <property type="entry name" value="TspO/MBR-related_sf"/>
</dbReference>
<organism evidence="7 8">
    <name type="scientific">Altericroceibacterium endophyticum</name>
    <dbReference type="NCBI Taxonomy" id="1808508"/>
    <lineage>
        <taxon>Bacteria</taxon>
        <taxon>Pseudomonadati</taxon>
        <taxon>Pseudomonadota</taxon>
        <taxon>Alphaproteobacteria</taxon>
        <taxon>Sphingomonadales</taxon>
        <taxon>Erythrobacteraceae</taxon>
        <taxon>Altericroceibacterium</taxon>
    </lineage>
</organism>
<proteinExistence type="inferred from homology"/>
<feature type="transmembrane region" description="Helical" evidence="6">
    <location>
        <begin position="63"/>
        <end position="82"/>
    </location>
</feature>
<comment type="similarity">
    <text evidence="2">Belongs to the TspO/BZRP family.</text>
</comment>
<comment type="caution">
    <text evidence="7">The sequence shown here is derived from an EMBL/GenBank/DDBJ whole genome shotgun (WGS) entry which is preliminary data.</text>
</comment>
<comment type="subcellular location">
    <subcellularLocation>
        <location evidence="1">Membrane</location>
        <topology evidence="1">Multi-pass membrane protein</topology>
    </subcellularLocation>
</comment>
<dbReference type="FunFam" id="1.20.1260.100:FF:000001">
    <property type="entry name" value="translocator protein 2"/>
    <property type="match status" value="1"/>
</dbReference>
<keyword evidence="5 6" id="KW-0472">Membrane</keyword>
<evidence type="ECO:0000256" key="5">
    <source>
        <dbReference type="ARBA" id="ARBA00023136"/>
    </source>
</evidence>
<dbReference type="OrthoDB" id="9795496at2"/>
<keyword evidence="3 6" id="KW-0812">Transmembrane</keyword>
<dbReference type="InterPro" id="IPR004307">
    <property type="entry name" value="TspO_MBR"/>
</dbReference>
<dbReference type="Pfam" id="PF03073">
    <property type="entry name" value="TspO_MBR"/>
    <property type="match status" value="1"/>
</dbReference>
<keyword evidence="4 6" id="KW-1133">Transmembrane helix</keyword>
<keyword evidence="8" id="KW-1185">Reference proteome</keyword>
<dbReference type="PANTHER" id="PTHR10057">
    <property type="entry name" value="PERIPHERAL-TYPE BENZODIAZEPINE RECEPTOR"/>
    <property type="match status" value="1"/>
</dbReference>
<evidence type="ECO:0000313" key="7">
    <source>
        <dbReference type="EMBL" id="MXO66141.1"/>
    </source>
</evidence>
<evidence type="ECO:0000256" key="3">
    <source>
        <dbReference type="ARBA" id="ARBA00022692"/>
    </source>
</evidence>
<feature type="transmembrane region" description="Helical" evidence="6">
    <location>
        <begin position="116"/>
        <end position="136"/>
    </location>
</feature>